<dbReference type="Proteomes" id="UP000285961">
    <property type="component" value="Unassembled WGS sequence"/>
</dbReference>
<dbReference type="InterPro" id="IPR036188">
    <property type="entry name" value="FAD/NAD-bd_sf"/>
</dbReference>
<dbReference type="Gene3D" id="3.50.50.60">
    <property type="entry name" value="FAD/NAD(P)-binding domain"/>
    <property type="match status" value="2"/>
</dbReference>
<gene>
    <name evidence="1" type="ORF">C4532_01040</name>
</gene>
<evidence type="ECO:0000313" key="1">
    <source>
        <dbReference type="EMBL" id="RJP75160.1"/>
    </source>
</evidence>
<organism evidence="1 2">
    <name type="scientific">Candidatus Abyssobacteria bacterium SURF_17</name>
    <dbReference type="NCBI Taxonomy" id="2093361"/>
    <lineage>
        <taxon>Bacteria</taxon>
        <taxon>Pseudomonadati</taxon>
        <taxon>Candidatus Hydrogenedentota</taxon>
        <taxon>Candidatus Abyssobacteria</taxon>
    </lineage>
</organism>
<sequence length="885" mass="98782">MAVKLQSGANIAVIGGGPAGSFFAHFILKMSARSDIGVGVTIYDRKSFLDYGPKGCNMCAGAIGHHLVEHLQREGIPLPAHVVRQEVEGYVLHAGGREVFLRQDERPIYTVFRGHSPDPTSEDIVSFDQFLLDHAVSMGAKFVRDKVTQVVWPRMPVEKAVLLMKDGGETEADLVVGAFGVNTKLRHGFMSGYKAPRTWVACQAEMPVDAEFNRKVFGNCIHVFALGERKIHFIAMTPKGNFVTISGIGPSVRMTDLESVLRRPEMKPYLPEGWRISCHCHPHFPVTAARKPYRDRGLLVGDACQARYLKNGIESAYFTALFAAKTCLNIGIGEAELAQYYRLCRERFGFDNRCGKVLFALHHSVAAHPRLARAHLSFAEEERMRKPREQQALANSLWSMFTGDMPYKKILKSLLSPALTLRLGIGNLQSAFRTDAAWDRYVERRLARLRARIDGKHLHVRAGVTVAIIGGGPGGASCAIRLLTRARAAGIPLRIVVFEGKDFDRHYNQCVGVLSPPLESVLREKLGVNLPQELIKRRIESYQLHSDNAEVVLDGSASAEPTYTVRRVMFDRLLLKKAEEAGAEIVRSRVTGVEFVNTRQLDEVRIYSESQYLRADVVVGAFGLDEAMLDCWEHATKPLSAYERPQSLLRTFVTKIHTDPAFIESRLGNTIHAFLLSGPRVEFGAVTPKGDHIIVNIAGRDVTSLDLDEFLERPQVRALLPEFEMDFANIYAGYFPTSPAENPYGHRYVLVGDATGWMRPFKGKGINTAVITGIRAADTVFDRGFSQGAFEAYARDCSDLRQDYWYGIAVRFLSRLGRSLGLFDMVLSLAQTDNRLQEIFYLAVSGEDSYKNILLRLLKPPTVRKLAFSSGRILLRRLRATRTPA</sequence>
<dbReference type="SUPFAM" id="SSF51905">
    <property type="entry name" value="FAD/NAD(P)-binding domain"/>
    <property type="match status" value="2"/>
</dbReference>
<dbReference type="EMBL" id="QZKI01000006">
    <property type="protein sequence ID" value="RJP75160.1"/>
    <property type="molecule type" value="Genomic_DNA"/>
</dbReference>
<dbReference type="PANTHER" id="PTHR42685">
    <property type="entry name" value="GERANYLGERANYL DIPHOSPHATE REDUCTASE"/>
    <property type="match status" value="1"/>
</dbReference>
<protein>
    <submittedName>
        <fullName evidence="1">NAD(P)/FAD-dependent oxidoreductase</fullName>
    </submittedName>
</protein>
<comment type="caution">
    <text evidence="1">The sequence shown here is derived from an EMBL/GenBank/DDBJ whole genome shotgun (WGS) entry which is preliminary data.</text>
</comment>
<evidence type="ECO:0000313" key="2">
    <source>
        <dbReference type="Proteomes" id="UP000285961"/>
    </source>
</evidence>
<name>A0A419F976_9BACT</name>
<dbReference type="PRINTS" id="PR00420">
    <property type="entry name" value="RNGMNOXGNASE"/>
</dbReference>
<accession>A0A419F976</accession>
<reference evidence="1 2" key="1">
    <citation type="journal article" date="2017" name="ISME J.">
        <title>Energy and carbon metabolisms in a deep terrestrial subsurface fluid microbial community.</title>
        <authorList>
            <person name="Momper L."/>
            <person name="Jungbluth S.P."/>
            <person name="Lee M.D."/>
            <person name="Amend J.P."/>
        </authorList>
    </citation>
    <scope>NUCLEOTIDE SEQUENCE [LARGE SCALE GENOMIC DNA]</scope>
    <source>
        <strain evidence="1">SURF_17</strain>
    </source>
</reference>
<dbReference type="PANTHER" id="PTHR42685:SF22">
    <property type="entry name" value="CONDITIONED MEDIUM FACTOR RECEPTOR 1"/>
    <property type="match status" value="1"/>
</dbReference>
<dbReference type="AlphaFoldDB" id="A0A419F976"/>
<dbReference type="InterPro" id="IPR050407">
    <property type="entry name" value="Geranylgeranyl_reductase"/>
</dbReference>
<proteinExistence type="predicted"/>